<reference evidence="1" key="1">
    <citation type="journal article" date="2015" name="Nature">
        <title>Complex archaea that bridge the gap between prokaryotes and eukaryotes.</title>
        <authorList>
            <person name="Spang A."/>
            <person name="Saw J.H."/>
            <person name="Jorgensen S.L."/>
            <person name="Zaremba-Niedzwiedzka K."/>
            <person name="Martijn J."/>
            <person name="Lind A.E."/>
            <person name="van Eijk R."/>
            <person name="Schleper C."/>
            <person name="Guy L."/>
            <person name="Ettema T.J."/>
        </authorList>
    </citation>
    <scope>NUCLEOTIDE SEQUENCE</scope>
</reference>
<organism evidence="1">
    <name type="scientific">marine sediment metagenome</name>
    <dbReference type="NCBI Taxonomy" id="412755"/>
    <lineage>
        <taxon>unclassified sequences</taxon>
        <taxon>metagenomes</taxon>
        <taxon>ecological metagenomes</taxon>
    </lineage>
</organism>
<name>A0A0F9BFF5_9ZZZZ</name>
<sequence length="41" mass="4409">MGVISKVFHHGGRIGDMLFALYTMKALGGGQLMVSDYHGVN</sequence>
<dbReference type="AlphaFoldDB" id="A0A0F9BFF5"/>
<feature type="non-terminal residue" evidence="1">
    <location>
        <position position="41"/>
    </location>
</feature>
<evidence type="ECO:0000313" key="1">
    <source>
        <dbReference type="EMBL" id="KKK83146.1"/>
    </source>
</evidence>
<comment type="caution">
    <text evidence="1">The sequence shown here is derived from an EMBL/GenBank/DDBJ whole genome shotgun (WGS) entry which is preliminary data.</text>
</comment>
<protein>
    <submittedName>
        <fullName evidence="1">Uncharacterized protein</fullName>
    </submittedName>
</protein>
<accession>A0A0F9BFF5</accession>
<proteinExistence type="predicted"/>
<gene>
    <name evidence="1" type="ORF">LCGC14_2796270</name>
</gene>
<dbReference type="EMBL" id="LAZR01052358">
    <property type="protein sequence ID" value="KKK83146.1"/>
    <property type="molecule type" value="Genomic_DNA"/>
</dbReference>